<dbReference type="GO" id="GO:0016740">
    <property type="term" value="F:transferase activity"/>
    <property type="evidence" value="ECO:0007669"/>
    <property type="project" value="UniProtKB-KW"/>
</dbReference>
<keyword evidence="1" id="KW-0808">Transferase</keyword>
<protein>
    <submittedName>
        <fullName evidence="1">Cytidyltransferase</fullName>
    </submittedName>
</protein>
<dbReference type="InterPro" id="IPR003329">
    <property type="entry name" value="Cytidylyl_trans"/>
</dbReference>
<dbReference type="PANTHER" id="PTHR42866:SF1">
    <property type="entry name" value="SPORE COAT POLYSACCHARIDE BIOSYNTHESIS PROTEIN SPSF"/>
    <property type="match status" value="1"/>
</dbReference>
<evidence type="ECO:0000313" key="2">
    <source>
        <dbReference type="Proteomes" id="UP000298058"/>
    </source>
</evidence>
<dbReference type="Gene3D" id="3.90.550.10">
    <property type="entry name" value="Spore Coat Polysaccharide Biosynthesis Protein SpsA, Chain A"/>
    <property type="match status" value="1"/>
</dbReference>
<dbReference type="AlphaFoldDB" id="A0A4R9LX09"/>
<gene>
    <name evidence="1" type="ORF">EHS15_12610</name>
</gene>
<dbReference type="PANTHER" id="PTHR42866">
    <property type="entry name" value="3-DEOXY-MANNO-OCTULOSONATE CYTIDYLYLTRANSFERASE"/>
    <property type="match status" value="1"/>
</dbReference>
<dbReference type="SUPFAM" id="SSF53448">
    <property type="entry name" value="Nucleotide-diphospho-sugar transferases"/>
    <property type="match status" value="1"/>
</dbReference>
<sequence length="220" mass="24964">MGSTRLPGKMSMKLGKYTILEWVLRRLKSSKRLEDVILATTDSPKDDLLEKYANELGVKVFRGSESDVLGRFVAACEISKASHIVRICADNPFLDVSVIDGLISDFEKGSYDYGFNHIPWGENKFIDGVGAEIFTKDLLSQMGKNAKLPDEREHVTRFIWNNWKQFRILSPTAEAKFRFPSLSLDIDTLDDYELFNSHLSNYQGNPENYSVTTLISKLIA</sequence>
<comment type="caution">
    <text evidence="1">The sequence shown here is derived from an EMBL/GenBank/DDBJ whole genome shotgun (WGS) entry which is preliminary data.</text>
</comment>
<proteinExistence type="predicted"/>
<reference evidence="1" key="1">
    <citation type="journal article" date="2019" name="PLoS Negl. Trop. Dis.">
        <title>Revisiting the worldwide diversity of Leptospira species in the environment.</title>
        <authorList>
            <person name="Vincent A.T."/>
            <person name="Schiettekatte O."/>
            <person name="Bourhy P."/>
            <person name="Veyrier F.J."/>
            <person name="Picardeau M."/>
        </authorList>
    </citation>
    <scope>NUCLEOTIDE SEQUENCE [LARGE SCALE GENOMIC DNA]</scope>
    <source>
        <strain evidence="1">201300427</strain>
    </source>
</reference>
<dbReference type="GO" id="GO:0005829">
    <property type="term" value="C:cytosol"/>
    <property type="evidence" value="ECO:0007669"/>
    <property type="project" value="TreeGrafter"/>
</dbReference>
<evidence type="ECO:0000313" key="1">
    <source>
        <dbReference type="EMBL" id="TGN18790.1"/>
    </source>
</evidence>
<dbReference type="Pfam" id="PF02348">
    <property type="entry name" value="CTP_transf_3"/>
    <property type="match status" value="1"/>
</dbReference>
<dbReference type="InterPro" id="IPR029044">
    <property type="entry name" value="Nucleotide-diphossugar_trans"/>
</dbReference>
<dbReference type="OrthoDB" id="9815559at2"/>
<dbReference type="Proteomes" id="UP000298058">
    <property type="component" value="Unassembled WGS sequence"/>
</dbReference>
<name>A0A4R9LX09_9LEPT</name>
<organism evidence="1 2">
    <name type="scientific">Leptospira idonii</name>
    <dbReference type="NCBI Taxonomy" id="1193500"/>
    <lineage>
        <taxon>Bacteria</taxon>
        <taxon>Pseudomonadati</taxon>
        <taxon>Spirochaetota</taxon>
        <taxon>Spirochaetia</taxon>
        <taxon>Leptospirales</taxon>
        <taxon>Leptospiraceae</taxon>
        <taxon>Leptospira</taxon>
    </lineage>
</organism>
<keyword evidence="2" id="KW-1185">Reference proteome</keyword>
<accession>A0A4R9LX09</accession>
<dbReference type="EMBL" id="RQHW01000047">
    <property type="protein sequence ID" value="TGN18790.1"/>
    <property type="molecule type" value="Genomic_DNA"/>
</dbReference>